<dbReference type="EMBL" id="VTDN01000005">
    <property type="protein sequence ID" value="MEB5476964.1"/>
    <property type="molecule type" value="Genomic_DNA"/>
</dbReference>
<organism evidence="2 3">
    <name type="scientific">Acinetobacter pollinis</name>
    <dbReference type="NCBI Taxonomy" id="2605270"/>
    <lineage>
        <taxon>Bacteria</taxon>
        <taxon>Pseudomonadati</taxon>
        <taxon>Pseudomonadota</taxon>
        <taxon>Gammaproteobacteria</taxon>
        <taxon>Moraxellales</taxon>
        <taxon>Moraxellaceae</taxon>
        <taxon>Acinetobacter</taxon>
    </lineage>
</organism>
<name>A0ABU6DSZ0_9GAMM</name>
<dbReference type="Gene3D" id="3.30.160.280">
    <property type="match status" value="2"/>
</dbReference>
<comment type="caution">
    <text evidence="2">The sequence shown here is derived from an EMBL/GenBank/DDBJ whole genome shotgun (WGS) entry which is preliminary data.</text>
</comment>
<proteinExistence type="predicted"/>
<feature type="chain" id="PRO_5047495522" evidence="1">
    <location>
        <begin position="21"/>
        <end position="467"/>
    </location>
</feature>
<gene>
    <name evidence="2" type="ORF">I2F25_07925</name>
</gene>
<evidence type="ECO:0000256" key="1">
    <source>
        <dbReference type="SAM" id="SignalP"/>
    </source>
</evidence>
<reference evidence="2 3" key="1">
    <citation type="submission" date="2019-08" db="EMBL/GenBank/DDBJ databases">
        <title>Five species of Acinetobacter isolated from floral nectar and animal pollinators.</title>
        <authorList>
            <person name="Hendry T.A."/>
        </authorList>
    </citation>
    <scope>NUCLEOTIDE SEQUENCE [LARGE SCALE GENOMIC DNA]</scope>
    <source>
        <strain evidence="2 3">MD18.27</strain>
    </source>
</reference>
<dbReference type="Proteomes" id="UP001339883">
    <property type="component" value="Unassembled WGS sequence"/>
</dbReference>
<keyword evidence="1" id="KW-0732">Signal</keyword>
<evidence type="ECO:0000313" key="3">
    <source>
        <dbReference type="Proteomes" id="UP001339883"/>
    </source>
</evidence>
<accession>A0ABU6DSZ0</accession>
<feature type="signal peptide" evidence="1">
    <location>
        <begin position="1"/>
        <end position="20"/>
    </location>
</feature>
<sequence>MHIKKHLFLLLFSVVYPISAYSLTPSGSWTLVDETPDVKDYFFRINVDPGEAYNNISSEKTSPSSVYFSQYVTFQNANGGYLGLQRSGGQKRALVSIWTGDKPEEAKYFNAVSGAIPKLANCNEFGGCSSIQGPYAWKVGHQYRFRFEKSPTLKATGGQWWQITLTDLTVNRTDVLGQLETPSSFGNLKKSNSLFLEYFWGPYRCDTLRHANTTYYPIQGNWGKSTKLASANASAYGDAHECADNLLLPHSSKETMGSHAYLESDSSVKGLGNQYRGVQAWNANEHYARQGIFYSKNLDAKYPILWQAKRTGSLGDIPSTNQSNADWRFIGLGYPIINDLYLTNRPLFNWEQRNSSEVNIGDYFVYSNPYTSDVEYFKIKRKPASYFPINKMSNEDWEYVGRHFIKGESLKTQIYSTWGANNRYGQVGEVFRSGNLLFRLKTTSQYWYFPVNGATSNTWWDLIGTVH</sequence>
<keyword evidence="3" id="KW-1185">Reference proteome</keyword>
<protein>
    <submittedName>
        <fullName evidence="2">DUF3472 domain-containing protein</fullName>
    </submittedName>
</protein>
<dbReference type="RefSeq" id="WP_277095104.1">
    <property type="nucleotide sequence ID" value="NZ_VTDN01000005.1"/>
</dbReference>
<evidence type="ECO:0000313" key="2">
    <source>
        <dbReference type="EMBL" id="MEB5476964.1"/>
    </source>
</evidence>